<feature type="domain" description="HTH lacI-type" evidence="5">
    <location>
        <begin position="7"/>
        <end position="64"/>
    </location>
</feature>
<dbReference type="GO" id="GO:0000976">
    <property type="term" value="F:transcription cis-regulatory region binding"/>
    <property type="evidence" value="ECO:0007669"/>
    <property type="project" value="TreeGrafter"/>
</dbReference>
<accession>A0A344UNM8</accession>
<dbReference type="Gene3D" id="3.40.50.2300">
    <property type="match status" value="2"/>
</dbReference>
<dbReference type="InterPro" id="IPR010982">
    <property type="entry name" value="Lambda_DNA-bd_dom_sf"/>
</dbReference>
<dbReference type="EMBL" id="CP029554">
    <property type="protein sequence ID" value="AXE36876.1"/>
    <property type="molecule type" value="Genomic_DNA"/>
</dbReference>
<dbReference type="InterPro" id="IPR001387">
    <property type="entry name" value="Cro/C1-type_HTH"/>
</dbReference>
<dbReference type="Pfam" id="PF00356">
    <property type="entry name" value="LacI"/>
    <property type="match status" value="1"/>
</dbReference>
<dbReference type="CDD" id="cd01392">
    <property type="entry name" value="HTH_LacI"/>
    <property type="match status" value="1"/>
</dbReference>
<keyword evidence="3" id="KW-0238">DNA-binding</keyword>
<dbReference type="PROSITE" id="PS50932">
    <property type="entry name" value="HTH_LACI_2"/>
    <property type="match status" value="1"/>
</dbReference>
<dbReference type="Pfam" id="PF13377">
    <property type="entry name" value="Peripla_BP_3"/>
    <property type="match status" value="1"/>
</dbReference>
<keyword evidence="2" id="KW-0805">Transcription regulation</keyword>
<dbReference type="SUPFAM" id="SSF53822">
    <property type="entry name" value="Periplasmic binding protein-like I"/>
    <property type="match status" value="1"/>
</dbReference>
<evidence type="ECO:0000313" key="7">
    <source>
        <dbReference type="EMBL" id="AXE36876.1"/>
    </source>
</evidence>
<evidence type="ECO:0000256" key="3">
    <source>
        <dbReference type="ARBA" id="ARBA00023125"/>
    </source>
</evidence>
<gene>
    <name evidence="7" type="ORF">DK843_04865</name>
</gene>
<name>A0A344UNM8_9NEIS</name>
<reference evidence="7 8" key="1">
    <citation type="submission" date="2018-05" db="EMBL/GenBank/DDBJ databases">
        <title>Genome sequencing, assembly and analysis of the novel insecticidal bacterium, Chromobacterium phragmitis.</title>
        <authorList>
            <person name="Sparks M.E."/>
            <person name="Blackburn M.B."/>
            <person name="Gundersen-Rindal D.E."/>
        </authorList>
    </citation>
    <scope>NUCLEOTIDE SEQUENCE [LARGE SCALE GENOMIC DNA]</scope>
    <source>
        <strain evidence="7">IIBBL 274-1</strain>
    </source>
</reference>
<evidence type="ECO:0000259" key="5">
    <source>
        <dbReference type="PROSITE" id="PS50932"/>
    </source>
</evidence>
<dbReference type="Gene3D" id="1.10.260.40">
    <property type="entry name" value="lambda repressor-like DNA-binding domains"/>
    <property type="match status" value="1"/>
</dbReference>
<dbReference type="AlphaFoldDB" id="A0A344UNM8"/>
<dbReference type="PROSITE" id="PS00356">
    <property type="entry name" value="HTH_LACI_1"/>
    <property type="match status" value="1"/>
</dbReference>
<evidence type="ECO:0000313" key="8">
    <source>
        <dbReference type="Proteomes" id="UP000252038"/>
    </source>
</evidence>
<keyword evidence="4" id="KW-0804">Transcription</keyword>
<dbReference type="PANTHER" id="PTHR30146">
    <property type="entry name" value="LACI-RELATED TRANSCRIPTIONAL REPRESSOR"/>
    <property type="match status" value="1"/>
</dbReference>
<dbReference type="GO" id="GO:0003700">
    <property type="term" value="F:DNA-binding transcription factor activity"/>
    <property type="evidence" value="ECO:0007669"/>
    <property type="project" value="TreeGrafter"/>
</dbReference>
<evidence type="ECO:0000256" key="1">
    <source>
        <dbReference type="ARBA" id="ARBA00022491"/>
    </source>
</evidence>
<evidence type="ECO:0000256" key="2">
    <source>
        <dbReference type="ARBA" id="ARBA00023015"/>
    </source>
</evidence>
<dbReference type="InterPro" id="IPR000843">
    <property type="entry name" value="HTH_LacI"/>
</dbReference>
<dbReference type="Proteomes" id="UP000252038">
    <property type="component" value="Chromosome"/>
</dbReference>
<protein>
    <submittedName>
        <fullName evidence="7">Transcriptional regulator</fullName>
    </submittedName>
</protein>
<dbReference type="SMART" id="SM00354">
    <property type="entry name" value="HTH_LACI"/>
    <property type="match status" value="1"/>
</dbReference>
<dbReference type="KEGG" id="chrb:DK843_04865"/>
<evidence type="ECO:0000256" key="4">
    <source>
        <dbReference type="ARBA" id="ARBA00023163"/>
    </source>
</evidence>
<dbReference type="PROSITE" id="PS50943">
    <property type="entry name" value="HTH_CROC1"/>
    <property type="match status" value="1"/>
</dbReference>
<feature type="domain" description="HTH cro/C1-type" evidence="6">
    <location>
        <begin position="5"/>
        <end position="58"/>
    </location>
</feature>
<dbReference type="PANTHER" id="PTHR30146:SF45">
    <property type="entry name" value="CATABOLITE REPRESSOR_ACTIVATOR"/>
    <property type="match status" value="1"/>
</dbReference>
<sequence>MSRFKRLTIDDIAEMAGVSRTTASMVLNGHAERYRISMETVERVRAVAKKHNFTPSELARVLRKKCSQSIGLVIPNTSNSNQGFLAQELENFCLAQGYQLLIATSNEDAEREAVSIAQLAARQVDGLIVMPCSSEPERYLPWVERLPLVFIDRYVPESGIPSVVTDARASVVGLLGPVLAKGVDELVFFGGTPGLSPSCERLDGYRQALSEGGLAEQEGWVFERDFRLETGYALMQEWYQRHGRYPQALFTTAITLLEGVLAFIRQHHKMHEAPQYLLTFDDHPLLDCLPIPIDAIDQDCRMLASTSLELVLALIRGDILSERDLRVPARLTHRRLVV</sequence>
<dbReference type="InterPro" id="IPR028082">
    <property type="entry name" value="Peripla_BP_I"/>
</dbReference>
<organism evidence="7 8">
    <name type="scientific">Chromobacterium phragmitis</name>
    <dbReference type="NCBI Taxonomy" id="2202141"/>
    <lineage>
        <taxon>Bacteria</taxon>
        <taxon>Pseudomonadati</taxon>
        <taxon>Pseudomonadota</taxon>
        <taxon>Betaproteobacteria</taxon>
        <taxon>Neisseriales</taxon>
        <taxon>Chromobacteriaceae</taxon>
        <taxon>Chromobacterium</taxon>
    </lineage>
</organism>
<dbReference type="InterPro" id="IPR046335">
    <property type="entry name" value="LacI/GalR-like_sensor"/>
</dbReference>
<proteinExistence type="predicted"/>
<dbReference type="RefSeq" id="WP_114074426.1">
    <property type="nucleotide sequence ID" value="NZ_CP029554.1"/>
</dbReference>
<evidence type="ECO:0000259" key="6">
    <source>
        <dbReference type="PROSITE" id="PS50943"/>
    </source>
</evidence>
<dbReference type="SUPFAM" id="SSF47413">
    <property type="entry name" value="lambda repressor-like DNA-binding domains"/>
    <property type="match status" value="1"/>
</dbReference>
<keyword evidence="1" id="KW-0678">Repressor</keyword>